<evidence type="ECO:0000259" key="1">
    <source>
        <dbReference type="Pfam" id="PF14214"/>
    </source>
</evidence>
<organism evidence="2 3">
    <name type="scientific">Hydra vulgaris</name>
    <name type="common">Hydra</name>
    <name type="synonym">Hydra attenuata</name>
    <dbReference type="NCBI Taxonomy" id="6087"/>
    <lineage>
        <taxon>Eukaryota</taxon>
        <taxon>Metazoa</taxon>
        <taxon>Cnidaria</taxon>
        <taxon>Hydrozoa</taxon>
        <taxon>Hydroidolina</taxon>
        <taxon>Anthoathecata</taxon>
        <taxon>Aplanulata</taxon>
        <taxon>Hydridae</taxon>
        <taxon>Hydra</taxon>
    </lineage>
</organism>
<dbReference type="Pfam" id="PF14214">
    <property type="entry name" value="Helitron_like_N"/>
    <property type="match status" value="1"/>
</dbReference>
<reference evidence="3" key="1">
    <citation type="submission" date="2025-08" db="UniProtKB">
        <authorList>
            <consortium name="RefSeq"/>
        </authorList>
    </citation>
    <scope>IDENTIFICATION</scope>
</reference>
<dbReference type="GeneID" id="136089883"/>
<protein>
    <submittedName>
        <fullName evidence="3">Uncharacterized protein LOC136089883</fullName>
    </submittedName>
</protein>
<name>A0ABM4DCC2_HYDVU</name>
<dbReference type="PANTHER" id="PTHR45786:SF74">
    <property type="entry name" value="ATP-DEPENDENT DNA HELICASE"/>
    <property type="match status" value="1"/>
</dbReference>
<evidence type="ECO:0000313" key="3">
    <source>
        <dbReference type="RefSeq" id="XP_065672048.1"/>
    </source>
</evidence>
<evidence type="ECO:0000313" key="2">
    <source>
        <dbReference type="Proteomes" id="UP001652625"/>
    </source>
</evidence>
<dbReference type="InterPro" id="IPR025476">
    <property type="entry name" value="Helitron_helicase-like"/>
</dbReference>
<dbReference type="Proteomes" id="UP001652625">
    <property type="component" value="Chromosome 13"/>
</dbReference>
<dbReference type="RefSeq" id="XP_065672048.1">
    <property type="nucleotide sequence ID" value="XM_065815976.1"/>
</dbReference>
<sequence>MYGIRLEVDISLENGNVNRQVNRRRNERDRLRRDKINNQQNTREMLLGKQQRIRIQMKRAWLGELKINVAEMREVGLGKIKIKINEMLEMPSPFPQDLKDLFKRNSADGNANLNFFKYFRNYDACFFFALLKANLVQPMNHGPPCFRTCGQVFHHIGNLRPKQDVLPTYCQLYIYDPLAAINFRIQQCGNDHFFNDLMFRLQTIISDENPFALAFKKMAEVEDEEIHRAALEGRSVVSVVKMSLLEGQDRRRHNLPSHNEVAVVFGGEDGAQPASREVLIYPRDHPLKNISSMSANLDPMIYSLFFPKGDAGWHNQLIYSPERATLQYAVDAYVKIESQRFAFIRNNQNKIRSEQYDVFHEHVNNLGNDHNVRPGRAEILQLTHAGSLRALKENFEDAMAIIKKYGKPDLFITFTCNPKWREITENLYPGQTANDRSDSVTRLETAHDINNFTSAEIPDPIVNCDPYDVVKTCIIHGPCGSNVDNRWVIHYNPYLSEKYQAHINVEACICRYVSAPEALWRTFEYSISHMSHTIKRHKVHLPENLLVYFREGAVQMALDRAAQRDTHLTAWFKLNTKNESAHCYLYIDIPYHFIFDDKHCKWKVRQRSGNKMIVRMYKVYPTGEIFFIRLLLLQAKGATSWGDVRSVKGIVLETFREACVLKGLLQDDTEWQNTVS</sequence>
<accession>A0ABM4DCC2</accession>
<gene>
    <name evidence="3" type="primary">LOC136089883</name>
</gene>
<keyword evidence="2" id="KW-1185">Reference proteome</keyword>
<dbReference type="PANTHER" id="PTHR45786">
    <property type="entry name" value="DNA BINDING PROTEIN-LIKE"/>
    <property type="match status" value="1"/>
</dbReference>
<proteinExistence type="predicted"/>
<feature type="domain" description="Helitron helicase-like" evidence="1">
    <location>
        <begin position="314"/>
        <end position="442"/>
    </location>
</feature>